<proteinExistence type="predicted"/>
<dbReference type="Pfam" id="PF13669">
    <property type="entry name" value="Glyoxalase_4"/>
    <property type="match status" value="1"/>
</dbReference>
<evidence type="ECO:0000259" key="1">
    <source>
        <dbReference type="PROSITE" id="PS51819"/>
    </source>
</evidence>
<organism evidence="2 3">
    <name type="scientific">Malassezia psittaci</name>
    <dbReference type="NCBI Taxonomy" id="1821823"/>
    <lineage>
        <taxon>Eukaryota</taxon>
        <taxon>Fungi</taxon>
        <taxon>Dikarya</taxon>
        <taxon>Basidiomycota</taxon>
        <taxon>Ustilaginomycotina</taxon>
        <taxon>Malasseziomycetes</taxon>
        <taxon>Malasseziales</taxon>
        <taxon>Malasseziaceae</taxon>
        <taxon>Malassezia</taxon>
    </lineage>
</organism>
<protein>
    <recommendedName>
        <fullName evidence="1">VOC domain-containing protein</fullName>
    </recommendedName>
</protein>
<dbReference type="InterPro" id="IPR037523">
    <property type="entry name" value="VOC_core"/>
</dbReference>
<accession>A0AAF0F8G8</accession>
<evidence type="ECO:0000313" key="2">
    <source>
        <dbReference type="EMBL" id="WFD42572.1"/>
    </source>
</evidence>
<feature type="domain" description="VOC" evidence="1">
    <location>
        <begin position="1"/>
        <end position="108"/>
    </location>
</feature>
<name>A0AAF0F8G8_9BASI</name>
<reference evidence="2" key="1">
    <citation type="submission" date="2023-02" db="EMBL/GenBank/DDBJ databases">
        <title>Mating type loci evolution in Malassezia.</title>
        <authorList>
            <person name="Coelho M.A."/>
        </authorList>
    </citation>
    <scope>NUCLEOTIDE SEQUENCE</scope>
    <source>
        <strain evidence="2">CBS 14136</strain>
    </source>
</reference>
<dbReference type="EMBL" id="CP118375">
    <property type="protein sequence ID" value="WFD42572.1"/>
    <property type="molecule type" value="Genomic_DNA"/>
</dbReference>
<dbReference type="PROSITE" id="PS51819">
    <property type="entry name" value="VOC"/>
    <property type="match status" value="1"/>
</dbReference>
<keyword evidence="3" id="KW-1185">Reference proteome</keyword>
<dbReference type="AlphaFoldDB" id="A0AAF0F8G8"/>
<sequence>MDLVREMTGSDIQKVWLQFPADKHTPMFGQSSSLLELVQRKGTEYDNNYHDTVKGGSFHHLCFSVPDIHKARQRLSSLGVETMDINPPRTDILILYDPDRHPIQLLSQDLDKHEELAKVCREVVLYGAERAMQDIRQSDNPVTLEEAGALANGF</sequence>
<dbReference type="InterPro" id="IPR029068">
    <property type="entry name" value="Glyas_Bleomycin-R_OHBP_Dase"/>
</dbReference>
<dbReference type="Proteomes" id="UP001214628">
    <property type="component" value="Chromosome 1"/>
</dbReference>
<gene>
    <name evidence="2" type="ORF">MPSI1_001218</name>
</gene>
<dbReference type="Gene3D" id="3.10.180.10">
    <property type="entry name" value="2,3-Dihydroxybiphenyl 1,2-Dioxygenase, domain 1"/>
    <property type="match status" value="1"/>
</dbReference>
<evidence type="ECO:0000313" key="3">
    <source>
        <dbReference type="Proteomes" id="UP001214628"/>
    </source>
</evidence>
<dbReference type="SUPFAM" id="SSF54593">
    <property type="entry name" value="Glyoxalase/Bleomycin resistance protein/Dihydroxybiphenyl dioxygenase"/>
    <property type="match status" value="1"/>
</dbReference>